<keyword evidence="2" id="KW-1185">Reference proteome</keyword>
<proteinExistence type="predicted"/>
<dbReference type="EMBL" id="JANJQO010000577">
    <property type="protein sequence ID" value="KAJ2976504.1"/>
    <property type="molecule type" value="Genomic_DNA"/>
</dbReference>
<accession>A0ACC1NC52</accession>
<organism evidence="1 2">
    <name type="scientific">Zarea fungicola</name>
    <dbReference type="NCBI Taxonomy" id="93591"/>
    <lineage>
        <taxon>Eukaryota</taxon>
        <taxon>Fungi</taxon>
        <taxon>Dikarya</taxon>
        <taxon>Ascomycota</taxon>
        <taxon>Pezizomycotina</taxon>
        <taxon>Sordariomycetes</taxon>
        <taxon>Hypocreomycetidae</taxon>
        <taxon>Hypocreales</taxon>
        <taxon>Cordycipitaceae</taxon>
        <taxon>Zarea</taxon>
    </lineage>
</organism>
<comment type="caution">
    <text evidence="1">The sequence shown here is derived from an EMBL/GenBank/DDBJ whole genome shotgun (WGS) entry which is preliminary data.</text>
</comment>
<evidence type="ECO:0000313" key="1">
    <source>
        <dbReference type="EMBL" id="KAJ2976504.1"/>
    </source>
</evidence>
<evidence type="ECO:0000313" key="2">
    <source>
        <dbReference type="Proteomes" id="UP001143910"/>
    </source>
</evidence>
<dbReference type="Proteomes" id="UP001143910">
    <property type="component" value="Unassembled WGS sequence"/>
</dbReference>
<gene>
    <name evidence="1" type="ORF">NQ176_g4918</name>
</gene>
<name>A0ACC1NC52_9HYPO</name>
<reference evidence="1" key="1">
    <citation type="submission" date="2022-08" db="EMBL/GenBank/DDBJ databases">
        <title>Genome Sequence of Lecanicillium fungicola.</title>
        <authorList>
            <person name="Buettner E."/>
        </authorList>
    </citation>
    <scope>NUCLEOTIDE SEQUENCE</scope>
    <source>
        <strain evidence="1">Babe33</strain>
    </source>
</reference>
<sequence length="169" mass="17877">MQLPVAIIAFIAPTLAYATGGVSWQFPGASPDTGLQDVSFGINMDGSPHDDGWYYAQQYGFLDNPNIGYTGLQPRKDNDEGQSIVHAVFSSFQAGTTTASPKCPKDPKEAVLGQGCCHYGADGGAGVSCYVDFPGDYSHTYNLTIERSGAADNRTWLGQVVDATTGVVL</sequence>
<protein>
    <submittedName>
        <fullName evidence="1">Uncharacterized protein</fullName>
    </submittedName>
</protein>